<dbReference type="InterPro" id="IPR000203">
    <property type="entry name" value="GPS"/>
</dbReference>
<sequence>MNNISQQQILSTPQTLAKQMRSSGHHKSSYPVATLPPFLFATTTSSNSSHNHSGVVVPRPWSFIERVMLLMIMVMGCILVVPPLSLRSSPFATVLLPIPTTLTAVEGAPVVYQFITVAGTGNLTYNGEGLSPLETNINYPNFVFPMLKTTNMTNSNTTTFTTSTLDIYFTDRYRLRKITQVNGTRSVFTIAGNSVNGLSGEGASLNSSLNQPSGLYVSPNQDFILFSENHRIRMIDLIQGTISTIVGGFNNSKGFNGDGLLANETLIDTPKGITIFNGDIYFVDSNNHRVRKVDSRTNRVQTVAGNGMGSYNGDGIKATLASLNTPIEIVFNSLGEMFITDALNSLIRKVDVKGIISTVAGNYGALLVVDGVPATQTALGNARSIAFSPFSERLMFIADSFNHLIRVVDMKTGIINTLAGQFGFRGYISDIMDAIYSVLDTPQSMFVDSISGDIVFVERGNALIRKLSPYCSSTSYSLSYDFSVCYDSCFGVKLNDTRVCSGRGQCISQDTCRCQSGYAGPKCEFPICFGISANLTQQVCGNGNGTCIQVDTCSCRSGFIGKDCSIPVCIAILSGSDLSQNSTAIVECAKTIVKGSELNVQYLDSLNDLNSRTITFNGFQNILVEFPSNVSSDLSQKGLNSSTNLVLVSSAYLQTQQPINETSFKTPLISVSLFDKNGLPITISNLEKPIQLHFTTNSTMTPQSNPSTFICVYYHEVEKVWKTDGVETIRSSSSNPVLTCSTTHLTSFAVIDSSFKKATESNNKAQTTGLSPETQLAIAFSVVGSLLVVGVIAALVMGVILIFYCKMRRKKKNEDEISL</sequence>
<dbReference type="Gene3D" id="2.120.10.30">
    <property type="entry name" value="TolB, C-terminal domain"/>
    <property type="match status" value="3"/>
</dbReference>
<dbReference type="SMART" id="SM00181">
    <property type="entry name" value="EGF"/>
    <property type="match status" value="2"/>
</dbReference>
<dbReference type="GeneID" id="68107306"/>
<gene>
    <name evidence="11" type="ORF">FDP41_000088</name>
</gene>
<comment type="subcellular location">
    <subcellularLocation>
        <location evidence="1">Cell membrane</location>
    </subcellularLocation>
</comment>
<dbReference type="OrthoDB" id="10045365at2759"/>
<dbReference type="RefSeq" id="XP_044569762.1">
    <property type="nucleotide sequence ID" value="XM_044712691.1"/>
</dbReference>
<keyword evidence="3 8" id="KW-0812">Transmembrane</keyword>
<dbReference type="InterPro" id="IPR000742">
    <property type="entry name" value="EGF"/>
</dbReference>
<evidence type="ECO:0000259" key="10">
    <source>
        <dbReference type="PROSITE" id="PS50221"/>
    </source>
</evidence>
<dbReference type="PROSITE" id="PS01186">
    <property type="entry name" value="EGF_2"/>
    <property type="match status" value="2"/>
</dbReference>
<name>A0A6A5CIC6_NAEFO</name>
<dbReference type="PROSITE" id="PS50221">
    <property type="entry name" value="GAIN_B"/>
    <property type="match status" value="1"/>
</dbReference>
<evidence type="ECO:0000256" key="2">
    <source>
        <dbReference type="ARBA" id="ARBA00022475"/>
    </source>
</evidence>
<feature type="disulfide bond" evidence="7">
    <location>
        <begin position="555"/>
        <end position="564"/>
    </location>
</feature>
<keyword evidence="4 8" id="KW-1133">Transmembrane helix</keyword>
<dbReference type="Gene3D" id="2.10.25.10">
    <property type="entry name" value="Laminin"/>
    <property type="match status" value="1"/>
</dbReference>
<keyword evidence="7" id="KW-0245">EGF-like domain</keyword>
<dbReference type="InterPro" id="IPR046338">
    <property type="entry name" value="GAIN_dom_sf"/>
</dbReference>
<dbReference type="Gene3D" id="2.60.220.50">
    <property type="match status" value="1"/>
</dbReference>
<dbReference type="PANTHER" id="PTHR46388">
    <property type="entry name" value="NHL REPEAT-CONTAINING PROTEIN 2"/>
    <property type="match status" value="1"/>
</dbReference>
<dbReference type="InterPro" id="IPR056822">
    <property type="entry name" value="TEN_NHL"/>
</dbReference>
<feature type="transmembrane region" description="Helical" evidence="8">
    <location>
        <begin position="776"/>
        <end position="804"/>
    </location>
</feature>
<keyword evidence="5 8" id="KW-0472">Membrane</keyword>
<dbReference type="VEuPathDB" id="AmoebaDB:NfTy_025930"/>
<evidence type="ECO:0000256" key="8">
    <source>
        <dbReference type="SAM" id="Phobius"/>
    </source>
</evidence>
<evidence type="ECO:0000256" key="3">
    <source>
        <dbReference type="ARBA" id="ARBA00022692"/>
    </source>
</evidence>
<feature type="transmembrane region" description="Helical" evidence="8">
    <location>
        <begin position="67"/>
        <end position="86"/>
    </location>
</feature>
<dbReference type="SMART" id="SM00303">
    <property type="entry name" value="GPS"/>
    <property type="match status" value="1"/>
</dbReference>
<keyword evidence="2" id="KW-1003">Cell membrane</keyword>
<evidence type="ECO:0000256" key="5">
    <source>
        <dbReference type="ARBA" id="ARBA00023136"/>
    </source>
</evidence>
<dbReference type="Pfam" id="PF25021">
    <property type="entry name" value="TEN_NHL"/>
    <property type="match status" value="1"/>
</dbReference>
<dbReference type="Pfam" id="PF01825">
    <property type="entry name" value="GPS"/>
    <property type="match status" value="1"/>
</dbReference>
<evidence type="ECO:0000256" key="6">
    <source>
        <dbReference type="ARBA" id="ARBA00023157"/>
    </source>
</evidence>
<feature type="domain" description="EGF-like" evidence="9">
    <location>
        <begin position="491"/>
        <end position="524"/>
    </location>
</feature>
<dbReference type="GO" id="GO:0005886">
    <property type="term" value="C:plasma membrane"/>
    <property type="evidence" value="ECO:0007669"/>
    <property type="project" value="UniProtKB-SubCell"/>
</dbReference>
<evidence type="ECO:0000256" key="4">
    <source>
        <dbReference type="ARBA" id="ARBA00022989"/>
    </source>
</evidence>
<dbReference type="InterPro" id="IPR011042">
    <property type="entry name" value="6-blade_b-propeller_TolB-like"/>
</dbReference>
<dbReference type="VEuPathDB" id="AmoebaDB:FDP41_000088"/>
<evidence type="ECO:0000256" key="1">
    <source>
        <dbReference type="ARBA" id="ARBA00004236"/>
    </source>
</evidence>
<organism evidence="11 12">
    <name type="scientific">Naegleria fowleri</name>
    <name type="common">Brain eating amoeba</name>
    <dbReference type="NCBI Taxonomy" id="5763"/>
    <lineage>
        <taxon>Eukaryota</taxon>
        <taxon>Discoba</taxon>
        <taxon>Heterolobosea</taxon>
        <taxon>Tetramitia</taxon>
        <taxon>Eutetramitia</taxon>
        <taxon>Vahlkampfiidae</taxon>
        <taxon>Naegleria</taxon>
    </lineage>
</organism>
<protein>
    <recommendedName>
        <fullName evidence="13">EGF-like domain-containing protein</fullName>
    </recommendedName>
</protein>
<dbReference type="OMA" id="ENHRIRM"/>
<reference evidence="11 12" key="1">
    <citation type="journal article" date="2019" name="Sci. Rep.">
        <title>Nanopore sequencing improves the draft genome of the human pathogenic amoeba Naegleria fowleri.</title>
        <authorList>
            <person name="Liechti N."/>
            <person name="Schurch N."/>
            <person name="Bruggmann R."/>
            <person name="Wittwer M."/>
        </authorList>
    </citation>
    <scope>NUCLEOTIDE SEQUENCE [LARGE SCALE GENOMIC DNA]</scope>
    <source>
        <strain evidence="11 12">ATCC 30894</strain>
    </source>
</reference>
<evidence type="ECO:0000259" key="9">
    <source>
        <dbReference type="PROSITE" id="PS50026"/>
    </source>
</evidence>
<dbReference type="PROSITE" id="PS50026">
    <property type="entry name" value="EGF_3"/>
    <property type="match status" value="2"/>
</dbReference>
<evidence type="ECO:0000256" key="7">
    <source>
        <dbReference type="PROSITE-ProRule" id="PRU00076"/>
    </source>
</evidence>
<comment type="caution">
    <text evidence="7">Lacks conserved residue(s) required for the propagation of feature annotation.</text>
</comment>
<dbReference type="SUPFAM" id="SSF101898">
    <property type="entry name" value="NHL repeat"/>
    <property type="match status" value="1"/>
</dbReference>
<evidence type="ECO:0000313" key="12">
    <source>
        <dbReference type="Proteomes" id="UP000444721"/>
    </source>
</evidence>
<dbReference type="Pfam" id="PF23106">
    <property type="entry name" value="EGF_Teneurin"/>
    <property type="match status" value="1"/>
</dbReference>
<dbReference type="PROSITE" id="PS00022">
    <property type="entry name" value="EGF_1"/>
    <property type="match status" value="2"/>
</dbReference>
<feature type="domain" description="EGF-like" evidence="9">
    <location>
        <begin position="532"/>
        <end position="565"/>
    </location>
</feature>
<dbReference type="PANTHER" id="PTHR46388:SF2">
    <property type="entry name" value="NHL REPEAT-CONTAINING PROTEIN 2"/>
    <property type="match status" value="1"/>
</dbReference>
<dbReference type="VEuPathDB" id="AmoebaDB:NF0010900"/>
<keyword evidence="12" id="KW-1185">Reference proteome</keyword>
<feature type="disulfide bond" evidence="7">
    <location>
        <begin position="514"/>
        <end position="523"/>
    </location>
</feature>
<proteinExistence type="predicted"/>
<comment type="caution">
    <text evidence="11">The sequence shown here is derived from an EMBL/GenBank/DDBJ whole genome shotgun (WGS) entry which is preliminary data.</text>
</comment>
<dbReference type="AlphaFoldDB" id="A0A6A5CIC6"/>
<dbReference type="Proteomes" id="UP000444721">
    <property type="component" value="Unassembled WGS sequence"/>
</dbReference>
<dbReference type="InterPro" id="IPR057244">
    <property type="entry name" value="GAIN_B"/>
</dbReference>
<accession>A0A6A5CIC6</accession>
<evidence type="ECO:0000313" key="11">
    <source>
        <dbReference type="EMBL" id="KAF0985049.1"/>
    </source>
</evidence>
<dbReference type="EMBL" id="VFQX01000001">
    <property type="protein sequence ID" value="KAF0985049.1"/>
    <property type="molecule type" value="Genomic_DNA"/>
</dbReference>
<evidence type="ECO:0008006" key="13">
    <source>
        <dbReference type="Google" id="ProtNLM"/>
    </source>
</evidence>
<feature type="domain" description="GAIN-B" evidence="10">
    <location>
        <begin position="601"/>
        <end position="758"/>
    </location>
</feature>
<keyword evidence="6 7" id="KW-1015">Disulfide bond</keyword>